<feature type="transmembrane region" description="Helical" evidence="11">
    <location>
        <begin position="63"/>
        <end position="83"/>
    </location>
</feature>
<feature type="transmembrane region" description="Helical" evidence="11">
    <location>
        <begin position="242"/>
        <end position="262"/>
    </location>
</feature>
<feature type="compositionally biased region" description="Basic and acidic residues" evidence="10">
    <location>
        <begin position="414"/>
        <end position="427"/>
    </location>
</feature>
<feature type="transmembrane region" description="Helical" evidence="11">
    <location>
        <begin position="145"/>
        <end position="166"/>
    </location>
</feature>
<keyword evidence="13" id="KW-1185">Reference proteome</keyword>
<comment type="subcellular location">
    <subcellularLocation>
        <location evidence="1">Membrane</location>
        <topology evidence="1">Multi-pass membrane protein</topology>
    </subcellularLocation>
</comment>
<dbReference type="GO" id="GO:0000750">
    <property type="term" value="P:pheromone-dependent signal transduction involved in conjugation with cellular fusion"/>
    <property type="evidence" value="ECO:0007669"/>
    <property type="project" value="TreeGrafter"/>
</dbReference>
<evidence type="ECO:0008006" key="14">
    <source>
        <dbReference type="Google" id="ProtNLM"/>
    </source>
</evidence>
<evidence type="ECO:0000256" key="10">
    <source>
        <dbReference type="SAM" id="MobiDB-lite"/>
    </source>
</evidence>
<feature type="transmembrane region" description="Helical" evidence="11">
    <location>
        <begin position="186"/>
        <end position="208"/>
    </location>
</feature>
<evidence type="ECO:0000313" key="13">
    <source>
        <dbReference type="Proteomes" id="UP001322277"/>
    </source>
</evidence>
<keyword evidence="6" id="KW-0297">G-protein coupled receptor</keyword>
<dbReference type="Pfam" id="PF02076">
    <property type="entry name" value="STE3"/>
    <property type="match status" value="1"/>
</dbReference>
<evidence type="ECO:0000256" key="1">
    <source>
        <dbReference type="ARBA" id="ARBA00004141"/>
    </source>
</evidence>
<name>A0AAX4HXR9_9PEZI</name>
<feature type="compositionally biased region" description="Polar residues" evidence="10">
    <location>
        <begin position="431"/>
        <end position="440"/>
    </location>
</feature>
<keyword evidence="7 11" id="KW-0472">Membrane</keyword>
<evidence type="ECO:0000256" key="8">
    <source>
        <dbReference type="ARBA" id="ARBA00023170"/>
    </source>
</evidence>
<evidence type="ECO:0000256" key="6">
    <source>
        <dbReference type="ARBA" id="ARBA00023040"/>
    </source>
</evidence>
<evidence type="ECO:0000256" key="4">
    <source>
        <dbReference type="ARBA" id="ARBA00022692"/>
    </source>
</evidence>
<keyword evidence="3" id="KW-0589">Pheromone response</keyword>
<evidence type="ECO:0000256" key="3">
    <source>
        <dbReference type="ARBA" id="ARBA00022507"/>
    </source>
</evidence>
<protein>
    <recommendedName>
        <fullName evidence="14">Pheromone a factor receptor</fullName>
    </recommendedName>
</protein>
<organism evidence="12 13">
    <name type="scientific">Colletotrichum destructivum</name>
    <dbReference type="NCBI Taxonomy" id="34406"/>
    <lineage>
        <taxon>Eukaryota</taxon>
        <taxon>Fungi</taxon>
        <taxon>Dikarya</taxon>
        <taxon>Ascomycota</taxon>
        <taxon>Pezizomycotina</taxon>
        <taxon>Sordariomycetes</taxon>
        <taxon>Hypocreomycetidae</taxon>
        <taxon>Glomerellales</taxon>
        <taxon>Glomerellaceae</taxon>
        <taxon>Colletotrichum</taxon>
        <taxon>Colletotrichum destructivum species complex</taxon>
    </lineage>
</organism>
<feature type="transmembrane region" description="Helical" evidence="11">
    <location>
        <begin position="309"/>
        <end position="326"/>
    </location>
</feature>
<dbReference type="PANTHER" id="PTHR28097:SF1">
    <property type="entry name" value="PHEROMONE A FACTOR RECEPTOR"/>
    <property type="match status" value="1"/>
</dbReference>
<evidence type="ECO:0000256" key="9">
    <source>
        <dbReference type="ARBA" id="ARBA00023224"/>
    </source>
</evidence>
<evidence type="ECO:0000256" key="7">
    <source>
        <dbReference type="ARBA" id="ARBA00023136"/>
    </source>
</evidence>
<gene>
    <name evidence="12" type="ORF">CDEST_00903</name>
</gene>
<accession>A0AAX4HXR9</accession>
<keyword evidence="5 11" id="KW-1133">Transmembrane helix</keyword>
<feature type="region of interest" description="Disordered" evidence="10">
    <location>
        <begin position="390"/>
        <end position="446"/>
    </location>
</feature>
<feature type="transmembrane region" description="Helical" evidence="11">
    <location>
        <begin position="31"/>
        <end position="51"/>
    </location>
</feature>
<dbReference type="GO" id="GO:0005886">
    <property type="term" value="C:plasma membrane"/>
    <property type="evidence" value="ECO:0007669"/>
    <property type="project" value="TreeGrafter"/>
</dbReference>
<keyword evidence="4 11" id="KW-0812">Transmembrane</keyword>
<evidence type="ECO:0000256" key="5">
    <source>
        <dbReference type="ARBA" id="ARBA00022989"/>
    </source>
</evidence>
<proteinExistence type="inferred from homology"/>
<feature type="transmembrane region" description="Helical" evidence="11">
    <location>
        <begin position="103"/>
        <end position="124"/>
    </location>
</feature>
<evidence type="ECO:0000256" key="11">
    <source>
        <dbReference type="SAM" id="Phobius"/>
    </source>
</evidence>
<keyword evidence="9" id="KW-0807">Transducer</keyword>
<keyword evidence="8" id="KW-0675">Receptor</keyword>
<dbReference type="InterPro" id="IPR001499">
    <property type="entry name" value="GPCR_STE3"/>
</dbReference>
<dbReference type="EMBL" id="CP137305">
    <property type="protein sequence ID" value="WQF75889.1"/>
    <property type="molecule type" value="Genomic_DNA"/>
</dbReference>
<dbReference type="Proteomes" id="UP001322277">
    <property type="component" value="Chromosome 1"/>
</dbReference>
<comment type="similarity">
    <text evidence="2">Belongs to the G-protein coupled receptor 4 family.</text>
</comment>
<dbReference type="PANTHER" id="PTHR28097">
    <property type="entry name" value="PHEROMONE A FACTOR RECEPTOR"/>
    <property type="match status" value="1"/>
</dbReference>
<dbReference type="KEGG" id="cdet:87937406"/>
<sequence length="467" mass="52500">MAPALATLMARTSLMVPNPPTAPYTDPYLTANLVCRVVLALFANAVCCVPLGNLCRQGELAPVVLIGTVVAANCLTVVNALVWRNDNVYEWWDGRVWCDLHAYLYQPLMPLYWLSVVAITRNLAQQLGLSRASPLSCRERRRKTLVEALVVFPLPILQMGLLYPISSQRYRIVTLTGCMWTTHPSWPFFVFFLLPRPLVVFMSSYYAVISWRRYSLIAQATRPALMSNSSATSRASRTRWRLFLVTACVLVPYMPLELYMTVAQFRTDMLSRGFDFHRIRQQVDDPFPWDTILLLPSGSLSFLELNHQYLAIATALPIFYFFGMTTDTMRTYRRAMRALGFGRVLPRLREGSAASGHTEQQPEVPWQEQIVCVATPALWLCSERKKMLADEPPPTSLTPMKSAGDDGSQTCPCNHEEITKPRSDWHHGHSQGPSNASDSSCPHDRAILDSQSAIALPAKAHVYARSG</sequence>
<reference evidence="13" key="1">
    <citation type="journal article" date="2023" name="bioRxiv">
        <title>Complete genome of the Medicago anthracnose fungus, Colletotrichum destructivum, reveals a mini-chromosome-like region within a core chromosome.</title>
        <authorList>
            <person name="Lapalu N."/>
            <person name="Simon A."/>
            <person name="Lu A."/>
            <person name="Plaumann P.-L."/>
            <person name="Amselem J."/>
            <person name="Pigne S."/>
            <person name="Auger A."/>
            <person name="Koch C."/>
            <person name="Dallery J.-F."/>
            <person name="O'Connell R.J."/>
        </authorList>
    </citation>
    <scope>NUCLEOTIDE SEQUENCE [LARGE SCALE GENOMIC DNA]</scope>
    <source>
        <strain evidence="13">CBS 520.97</strain>
    </source>
</reference>
<evidence type="ECO:0000313" key="12">
    <source>
        <dbReference type="EMBL" id="WQF75889.1"/>
    </source>
</evidence>
<dbReference type="GeneID" id="87937406"/>
<dbReference type="GO" id="GO:0004932">
    <property type="term" value="F:mating-type factor pheromone receptor activity"/>
    <property type="evidence" value="ECO:0007669"/>
    <property type="project" value="InterPro"/>
</dbReference>
<dbReference type="RefSeq" id="XP_062773113.1">
    <property type="nucleotide sequence ID" value="XM_062917062.1"/>
</dbReference>
<evidence type="ECO:0000256" key="2">
    <source>
        <dbReference type="ARBA" id="ARBA00011085"/>
    </source>
</evidence>
<dbReference type="PRINTS" id="PR00899">
    <property type="entry name" value="GPCRSTE3"/>
</dbReference>
<dbReference type="AlphaFoldDB" id="A0AAX4HXR9"/>